<evidence type="ECO:0000256" key="1">
    <source>
        <dbReference type="ARBA" id="ARBA00000851"/>
    </source>
</evidence>
<comment type="function">
    <text evidence="10">Subunit R is required for both nuclease and ATPase activities, but not for modification.</text>
</comment>
<evidence type="ECO:0000313" key="13">
    <source>
        <dbReference type="Proteomes" id="UP001058120"/>
    </source>
</evidence>
<organism evidence="12 13">
    <name type="scientific">Taurinivorans muris</name>
    <dbReference type="NCBI Taxonomy" id="2787751"/>
    <lineage>
        <taxon>Bacteria</taxon>
        <taxon>Pseudomonadati</taxon>
        <taxon>Thermodesulfobacteriota</taxon>
        <taxon>Desulfovibrionia</taxon>
        <taxon>Desulfovibrionales</taxon>
        <taxon>Desulfovibrionaceae</taxon>
        <taxon>Taurinivorans</taxon>
    </lineage>
</organism>
<proteinExistence type="inferred from homology"/>
<dbReference type="PANTHER" id="PTHR30195:SF16">
    <property type="entry name" value="TYPE I RESTRICTION ENZYME ENDONUCLEASE SUBUNIT"/>
    <property type="match status" value="1"/>
</dbReference>
<keyword evidence="8 10" id="KW-0067">ATP-binding</keyword>
<dbReference type="PANTHER" id="PTHR30195">
    <property type="entry name" value="TYPE I SITE-SPECIFIC DEOXYRIBONUCLEASE PROTEIN SUBUNIT M AND R"/>
    <property type="match status" value="1"/>
</dbReference>
<dbReference type="EC" id="3.1.21.3" evidence="10"/>
<evidence type="ECO:0000256" key="10">
    <source>
        <dbReference type="RuleBase" id="RU364115"/>
    </source>
</evidence>
<dbReference type="InterPro" id="IPR022625">
    <property type="entry name" value="TypeI_RM_Rsu_C"/>
</dbReference>
<keyword evidence="13" id="KW-1185">Reference proteome</keyword>
<evidence type="ECO:0000256" key="6">
    <source>
        <dbReference type="ARBA" id="ARBA00022759"/>
    </source>
</evidence>
<evidence type="ECO:0000256" key="8">
    <source>
        <dbReference type="ARBA" id="ARBA00022840"/>
    </source>
</evidence>
<name>A0ABY5Y1N3_9BACT</name>
<dbReference type="Gene3D" id="3.90.1570.50">
    <property type="match status" value="1"/>
</dbReference>
<evidence type="ECO:0000313" key="12">
    <source>
        <dbReference type="EMBL" id="UWX05183.1"/>
    </source>
</evidence>
<dbReference type="Gene3D" id="1.20.58.910">
    <property type="match status" value="1"/>
</dbReference>
<dbReference type="InterPro" id="IPR051268">
    <property type="entry name" value="Type-I_R_enzyme_R_subunit"/>
</dbReference>
<dbReference type="CDD" id="cd18800">
    <property type="entry name" value="SF2_C_EcoR124I-like"/>
    <property type="match status" value="1"/>
</dbReference>
<dbReference type="Pfam" id="PF22679">
    <property type="entry name" value="T1R_D3-like"/>
    <property type="match status" value="1"/>
</dbReference>
<evidence type="ECO:0000259" key="11">
    <source>
        <dbReference type="PROSITE" id="PS51192"/>
    </source>
</evidence>
<dbReference type="InterPro" id="IPR040980">
    <property type="entry name" value="SWI2_SNF2"/>
</dbReference>
<dbReference type="InterPro" id="IPR004473">
    <property type="entry name" value="Restrct_endonuc_typeI_HsdR"/>
</dbReference>
<dbReference type="NCBIfam" id="TIGR00348">
    <property type="entry name" value="hsdR"/>
    <property type="match status" value="1"/>
</dbReference>
<reference evidence="12" key="1">
    <citation type="submission" date="2020-12" db="EMBL/GenBank/DDBJ databases">
        <title>Taurinivorans muris gen. nov., sp. nov., fundamental and realized metabolic niche of a ubiquitous sulfidogenic bacterium in the murine intestine.</title>
        <authorList>
            <person name="Ye H."/>
            <person name="Hanson B.T."/>
            <person name="Loy A."/>
        </authorList>
    </citation>
    <scope>NUCLEOTIDE SEQUENCE</scope>
    <source>
        <strain evidence="12">LT0009</strain>
    </source>
</reference>
<comment type="subunit">
    <text evidence="10">The type I restriction/modification system is composed of three polypeptides R, M and S.</text>
</comment>
<dbReference type="SMART" id="SM00487">
    <property type="entry name" value="DEXDc"/>
    <property type="match status" value="1"/>
</dbReference>
<keyword evidence="6 12" id="KW-0255">Endonuclease</keyword>
<feature type="domain" description="Helicase ATP-binding" evidence="11">
    <location>
        <begin position="260"/>
        <end position="424"/>
    </location>
</feature>
<dbReference type="GO" id="GO:0004519">
    <property type="term" value="F:endonuclease activity"/>
    <property type="evidence" value="ECO:0007669"/>
    <property type="project" value="UniProtKB-KW"/>
</dbReference>
<dbReference type="Gene3D" id="3.40.50.300">
    <property type="entry name" value="P-loop containing nucleotide triphosphate hydrolases"/>
    <property type="match status" value="2"/>
</dbReference>
<dbReference type="Proteomes" id="UP001058120">
    <property type="component" value="Chromosome"/>
</dbReference>
<dbReference type="SUPFAM" id="SSF52540">
    <property type="entry name" value="P-loop containing nucleoside triphosphate hydrolases"/>
    <property type="match status" value="1"/>
</dbReference>
<comment type="similarity">
    <text evidence="2 10">Belongs to the HsdR family.</text>
</comment>
<evidence type="ECO:0000256" key="4">
    <source>
        <dbReference type="ARBA" id="ARBA00022741"/>
    </source>
</evidence>
<dbReference type="PROSITE" id="PS51192">
    <property type="entry name" value="HELICASE_ATP_BIND_1"/>
    <property type="match status" value="1"/>
</dbReference>
<keyword evidence="3" id="KW-0540">Nuclease</keyword>
<dbReference type="EMBL" id="CP065938">
    <property type="protein sequence ID" value="UWX05183.1"/>
    <property type="molecule type" value="Genomic_DNA"/>
</dbReference>
<accession>A0ABY5Y1N3</accession>
<dbReference type="Pfam" id="PF18766">
    <property type="entry name" value="SWI2_SNF2"/>
    <property type="match status" value="1"/>
</dbReference>
<dbReference type="RefSeq" id="WP_334314748.1">
    <property type="nucleotide sequence ID" value="NZ_CP065938.1"/>
</dbReference>
<evidence type="ECO:0000256" key="2">
    <source>
        <dbReference type="ARBA" id="ARBA00008598"/>
    </source>
</evidence>
<evidence type="ECO:0000256" key="3">
    <source>
        <dbReference type="ARBA" id="ARBA00022722"/>
    </source>
</evidence>
<evidence type="ECO:0000256" key="5">
    <source>
        <dbReference type="ARBA" id="ARBA00022747"/>
    </source>
</evidence>
<dbReference type="Pfam" id="PF04313">
    <property type="entry name" value="HSDR_N"/>
    <property type="match status" value="1"/>
</dbReference>
<keyword evidence="4 10" id="KW-0547">Nucleotide-binding</keyword>
<dbReference type="InterPro" id="IPR055180">
    <property type="entry name" value="HsdR_RecA-like_helicase_dom_2"/>
</dbReference>
<dbReference type="InterPro" id="IPR007409">
    <property type="entry name" value="Restrct_endonuc_type1_HsdR_N"/>
</dbReference>
<dbReference type="CDD" id="cd22332">
    <property type="entry name" value="HsdR_N"/>
    <property type="match status" value="1"/>
</dbReference>
<evidence type="ECO:0000256" key="9">
    <source>
        <dbReference type="ARBA" id="ARBA00023125"/>
    </source>
</evidence>
<keyword evidence="5 10" id="KW-0680">Restriction system</keyword>
<dbReference type="Pfam" id="PF12008">
    <property type="entry name" value="EcoR124_C"/>
    <property type="match status" value="1"/>
</dbReference>
<keyword evidence="9 10" id="KW-0238">DNA-binding</keyword>
<sequence>MQNEAQLEKDFIESLKEHGYTYRNDIKDRANLEQNFRRIFEKRNYCHLSDSEFARLKEMLTISDVFEASKFLREKNTFKRDDDTPLVFDLLNTKDWCKNEFEIVSQLRINTENSFQRYDVIILINGLPLVQIELKSILSSPKKAMEQIVRYKNEPGNGYFNSLLCFMQLFIVSNGGSTYYFSNNRSKHFSFNADELFLPIYQYADENNQKISNLFDFAKTFLKRCQLAELIGRYMVLVECEQKMLIMRPYQINAVKAIIKSIDENRGNGYIWHTTGSGKTLTSFKASTILKENEDIEKCLFVVDRKDLDKQTRDEFNKFQKGCVEENTNTAALVTRLLSDDYKDKVIVTTIQKLGLALNENSVRNEKRKTKGKETYAEILKPLRDKRVVIIFDECHRSQFGENHQLIKEFFPKAQLFGFTGTPIFPDNAVVRQISGMQASYKTTQDIFQNCLHKYTITNAIEDRTVLRFHVEYFKSAETANPKDKNYKRSIIKTILEKHNALTFSKKYNAVFATASINDAIEYYELFKQIQNETAQSNPSFVPLHIACVFSPPAEGNKDTMQIQEDLLQEQEDNKVDPEGKKSALKKIMADYNACYGTAHVIEEFDAYYQDIQQRIKNQQYPSSEYKEKKIDITIVVDMLLTGFDSKFLNTLYVDKNLKYHGLIQAFSRTNRILNDTKPYGNIVDFRQQGEEVDKAIKLFSGEDNADNAKEIWLVDPAPKVIEQLHEKVTALKNFMQNQGLDFKPEDVDNLKGDIARCGFINAFKEVQRLKTRLDQYTDLEQEEKEEIENLLPEALHVSFRSKYLETAQKLREKQYKEDSPEKESAEQTDFEFVLFSSAIIDYDYIMKLIADFTQPDKKVVMSRKELLNLLFSTSNFMDEKEDIRDYILSLKENTPLTEEEIKQGYLLFKENKIKNAILALAEEFNLALEALQAFVDETVKRDIFDAEKLTELFAPLELGWRERAKKEIALMDNLTPLLYKLNDGKEISGLGAYENK</sequence>
<dbReference type="InterPro" id="IPR014001">
    <property type="entry name" value="Helicase_ATP-bd"/>
</dbReference>
<gene>
    <name evidence="12" type="ORF">JBF11_06855</name>
</gene>
<evidence type="ECO:0000256" key="7">
    <source>
        <dbReference type="ARBA" id="ARBA00022801"/>
    </source>
</evidence>
<comment type="catalytic activity">
    <reaction evidence="1 10">
        <text>Endonucleolytic cleavage of DNA to give random double-stranded fragments with terminal 5'-phosphates, ATP is simultaneously hydrolyzed.</text>
        <dbReference type="EC" id="3.1.21.3"/>
    </reaction>
</comment>
<keyword evidence="7 10" id="KW-0378">Hydrolase</keyword>
<dbReference type="InterPro" id="IPR027417">
    <property type="entry name" value="P-loop_NTPase"/>
</dbReference>
<protein>
    <recommendedName>
        <fullName evidence="10">Type I restriction enzyme endonuclease subunit</fullName>
        <shortName evidence="10">R protein</shortName>
        <ecNumber evidence="10">3.1.21.3</ecNumber>
    </recommendedName>
</protein>